<proteinExistence type="predicted"/>
<dbReference type="AlphaFoldDB" id="A0A9N9HET3"/>
<dbReference type="OrthoDB" id="2328927at2759"/>
<gene>
    <name evidence="1" type="ORF">RFULGI_LOCUS9185</name>
</gene>
<reference evidence="1" key="1">
    <citation type="submission" date="2021-06" db="EMBL/GenBank/DDBJ databases">
        <authorList>
            <person name="Kallberg Y."/>
            <person name="Tangrot J."/>
            <person name="Rosling A."/>
        </authorList>
    </citation>
    <scope>NUCLEOTIDE SEQUENCE</scope>
    <source>
        <strain evidence="1">IN212</strain>
    </source>
</reference>
<protein>
    <submittedName>
        <fullName evidence="1">7254_t:CDS:1</fullName>
    </submittedName>
</protein>
<evidence type="ECO:0000313" key="1">
    <source>
        <dbReference type="EMBL" id="CAG8669970.1"/>
    </source>
</evidence>
<organism evidence="1 2">
    <name type="scientific">Racocetra fulgida</name>
    <dbReference type="NCBI Taxonomy" id="60492"/>
    <lineage>
        <taxon>Eukaryota</taxon>
        <taxon>Fungi</taxon>
        <taxon>Fungi incertae sedis</taxon>
        <taxon>Mucoromycota</taxon>
        <taxon>Glomeromycotina</taxon>
        <taxon>Glomeromycetes</taxon>
        <taxon>Diversisporales</taxon>
        <taxon>Gigasporaceae</taxon>
        <taxon>Racocetra</taxon>
    </lineage>
</organism>
<dbReference type="EMBL" id="CAJVPZ010015980">
    <property type="protein sequence ID" value="CAG8669970.1"/>
    <property type="molecule type" value="Genomic_DNA"/>
</dbReference>
<sequence length="123" mass="13853">FTIFIDAHPYKNDVKYCCGTPGQSPGWKNSFHRLTYAYAAQRDDITTDRNCCEECVKNSDCIGWVYTDNVCLFGVNRKPLPDICTYPTFSETNNTLLKTTPWKAAGVIRCRDGCNLPPTKPSS</sequence>
<keyword evidence="2" id="KW-1185">Reference proteome</keyword>
<name>A0A9N9HET3_9GLOM</name>
<dbReference type="Proteomes" id="UP000789396">
    <property type="component" value="Unassembled WGS sequence"/>
</dbReference>
<comment type="caution">
    <text evidence="1">The sequence shown here is derived from an EMBL/GenBank/DDBJ whole genome shotgun (WGS) entry which is preliminary data.</text>
</comment>
<feature type="non-terminal residue" evidence="1">
    <location>
        <position position="1"/>
    </location>
</feature>
<accession>A0A9N9HET3</accession>
<evidence type="ECO:0000313" key="2">
    <source>
        <dbReference type="Proteomes" id="UP000789396"/>
    </source>
</evidence>